<evidence type="ECO:0000313" key="3">
    <source>
        <dbReference type="EMBL" id="CAH0366036.1"/>
    </source>
</evidence>
<protein>
    <submittedName>
        <fullName evidence="2">Uncharacterized protein</fullName>
    </submittedName>
</protein>
<evidence type="ECO:0000313" key="4">
    <source>
        <dbReference type="Proteomes" id="UP000789595"/>
    </source>
</evidence>
<dbReference type="Proteomes" id="UP000789595">
    <property type="component" value="Unassembled WGS sequence"/>
</dbReference>
<evidence type="ECO:0000313" key="2">
    <source>
        <dbReference type="EMBL" id="CAE0704705.1"/>
    </source>
</evidence>
<dbReference type="AlphaFoldDB" id="A0A7S4A5Z6"/>
<reference evidence="2" key="1">
    <citation type="submission" date="2021-01" db="EMBL/GenBank/DDBJ databases">
        <authorList>
            <person name="Corre E."/>
            <person name="Pelletier E."/>
            <person name="Niang G."/>
            <person name="Scheremetjew M."/>
            <person name="Finn R."/>
            <person name="Kale V."/>
            <person name="Holt S."/>
            <person name="Cochrane G."/>
            <person name="Meng A."/>
            <person name="Brown T."/>
            <person name="Cohen L."/>
        </authorList>
    </citation>
    <scope>NUCLEOTIDE SEQUENCE</scope>
    <source>
        <strain evidence="2">CCMP1756</strain>
    </source>
</reference>
<dbReference type="EMBL" id="CAKKNE010000001">
    <property type="protein sequence ID" value="CAH0366036.1"/>
    <property type="molecule type" value="Genomic_DNA"/>
</dbReference>
<proteinExistence type="predicted"/>
<evidence type="ECO:0000256" key="1">
    <source>
        <dbReference type="SAM" id="MobiDB-lite"/>
    </source>
</evidence>
<sequence>MRNSLRIALRSSPRKKRQGRRRGGSWRANSTGRANRSPRSRSPPRRRQDDDVDADGRRRDDAFDGLEALGEAAVISQLTDSLSSEQFVLDPPDASSVEPEPVLAVTPPTLEPAPIKVAYSPDGYGEPGATTIIQRSYDDVVHTPRRLSIDGDDPLEGDDGVWGQYLELDETESAQRVPALIVVPYLSPPIDIAPTSPTTRRSSNF</sequence>
<dbReference type="EMBL" id="HBIW01023402">
    <property type="protein sequence ID" value="CAE0704705.1"/>
    <property type="molecule type" value="Transcribed_RNA"/>
</dbReference>
<feature type="compositionally biased region" description="Basic residues" evidence="1">
    <location>
        <begin position="12"/>
        <end position="24"/>
    </location>
</feature>
<feature type="compositionally biased region" description="Basic and acidic residues" evidence="1">
    <location>
        <begin position="46"/>
        <end position="61"/>
    </location>
</feature>
<feature type="compositionally biased region" description="Basic residues" evidence="1">
    <location>
        <begin position="36"/>
        <end position="45"/>
    </location>
</feature>
<accession>A0A7S4A5Z6</accession>
<gene>
    <name evidence="2" type="ORF">PCAL00307_LOCUS20153</name>
    <name evidence="3" type="ORF">PECAL_1P25050</name>
</gene>
<feature type="region of interest" description="Disordered" evidence="1">
    <location>
        <begin position="1"/>
        <end position="61"/>
    </location>
</feature>
<name>A0A7S4A5Z6_9STRA</name>
<organism evidence="2">
    <name type="scientific">Pelagomonas calceolata</name>
    <dbReference type="NCBI Taxonomy" id="35677"/>
    <lineage>
        <taxon>Eukaryota</taxon>
        <taxon>Sar</taxon>
        <taxon>Stramenopiles</taxon>
        <taxon>Ochrophyta</taxon>
        <taxon>Pelagophyceae</taxon>
        <taxon>Pelagomonadales</taxon>
        <taxon>Pelagomonadaceae</taxon>
        <taxon>Pelagomonas</taxon>
    </lineage>
</organism>
<keyword evidence="4" id="KW-1185">Reference proteome</keyword>
<reference evidence="3" key="2">
    <citation type="submission" date="2021-11" db="EMBL/GenBank/DDBJ databases">
        <authorList>
            <consortium name="Genoscope - CEA"/>
            <person name="William W."/>
        </authorList>
    </citation>
    <scope>NUCLEOTIDE SEQUENCE</scope>
</reference>